<dbReference type="InterPro" id="IPR025877">
    <property type="entry name" value="MobA-like_NTP_Trfase"/>
</dbReference>
<dbReference type="InterPro" id="IPR029044">
    <property type="entry name" value="Nucleotide-diphossugar_trans"/>
</dbReference>
<evidence type="ECO:0000259" key="9">
    <source>
        <dbReference type="Pfam" id="PF12804"/>
    </source>
</evidence>
<evidence type="ECO:0000256" key="5">
    <source>
        <dbReference type="ARBA" id="ARBA00022842"/>
    </source>
</evidence>
<dbReference type="Gene3D" id="3.90.550.10">
    <property type="entry name" value="Spore Coat Polysaccharide Biosynthesis Protein SpsA, Chain A"/>
    <property type="match status" value="1"/>
</dbReference>
<comment type="catalytic activity">
    <reaction evidence="8">
        <text>Mo-molybdopterin + GTP + H(+) = Mo-molybdopterin guanine dinucleotide + diphosphate</text>
        <dbReference type="Rhea" id="RHEA:34243"/>
        <dbReference type="ChEBI" id="CHEBI:15378"/>
        <dbReference type="ChEBI" id="CHEBI:33019"/>
        <dbReference type="ChEBI" id="CHEBI:37565"/>
        <dbReference type="ChEBI" id="CHEBI:71302"/>
        <dbReference type="ChEBI" id="CHEBI:71310"/>
        <dbReference type="EC" id="2.7.7.77"/>
    </reaction>
</comment>
<feature type="domain" description="MobA-like NTP transferase" evidence="9">
    <location>
        <begin position="5"/>
        <end position="152"/>
    </location>
</feature>
<feature type="binding site" evidence="8">
    <location>
        <position position="65"/>
    </location>
    <ligand>
        <name>GTP</name>
        <dbReference type="ChEBI" id="CHEBI:37565"/>
    </ligand>
</feature>
<accession>A0A1W1W0I9</accession>
<keyword evidence="10" id="KW-0548">Nucleotidyltransferase</keyword>
<evidence type="ECO:0000256" key="6">
    <source>
        <dbReference type="ARBA" id="ARBA00023134"/>
    </source>
</evidence>
<feature type="binding site" evidence="8">
    <location>
        <position position="94"/>
    </location>
    <ligand>
        <name>GTP</name>
        <dbReference type="ChEBI" id="CHEBI:37565"/>
    </ligand>
</feature>
<dbReference type="PANTHER" id="PTHR19136">
    <property type="entry name" value="MOLYBDENUM COFACTOR GUANYLYLTRANSFERASE"/>
    <property type="match status" value="1"/>
</dbReference>
<dbReference type="RefSeq" id="WP_084666447.1">
    <property type="nucleotide sequence ID" value="NZ_LT838272.1"/>
</dbReference>
<comment type="domain">
    <text evidence="8">The N-terminal domain determines nucleotide recognition and specific binding, while the C-terminal domain determines the specific binding to the target protein.</text>
</comment>
<dbReference type="Pfam" id="PF12804">
    <property type="entry name" value="NTP_transf_3"/>
    <property type="match status" value="1"/>
</dbReference>
<keyword evidence="4 8" id="KW-0547">Nucleotide-binding</keyword>
<dbReference type="STRING" id="698762.SAMN00808754_2743"/>
<comment type="subcellular location">
    <subcellularLocation>
        <location evidence="8">Cytoplasm</location>
    </subcellularLocation>
</comment>
<feature type="binding site" evidence="8">
    <location>
        <position position="20"/>
    </location>
    <ligand>
        <name>GTP</name>
        <dbReference type="ChEBI" id="CHEBI:37565"/>
    </ligand>
</feature>
<keyword evidence="3 8" id="KW-0479">Metal-binding</keyword>
<dbReference type="InterPro" id="IPR013482">
    <property type="entry name" value="Molybde_CF_guanTrfase"/>
</dbReference>
<dbReference type="PANTHER" id="PTHR19136:SF81">
    <property type="entry name" value="MOLYBDENUM COFACTOR GUANYLYLTRANSFERASE"/>
    <property type="match status" value="1"/>
</dbReference>
<sequence length="203" mass="22604">MEAAGIVLAGGRSTRMGTNKALLSLGQETMIGRVVGLLKLLFPEIILVTNEPELYQDLQVKLVQDIFPAQGPLSGIHAGLLVSPYWYNFVVACDMPFLNLELITFMVKEAQGFDGAVPRLRGSYQPLHAVYSRSCLLPIESCLKRKLTQVIAFYPAVRLRLLEAEVLRRFGDLDTIFFNINTPADLDIARRKIKNQREGGAKV</sequence>
<protein>
    <recommendedName>
        <fullName evidence="8">Probable molybdenum cofactor guanylyltransferase</fullName>
        <shortName evidence="8">MoCo guanylyltransferase</shortName>
        <ecNumber evidence="8">2.7.7.77</ecNumber>
    </recommendedName>
    <alternativeName>
        <fullName evidence="8">GTP:molybdopterin guanylyltransferase</fullName>
    </alternativeName>
    <alternativeName>
        <fullName evidence="8">Mo-MPT guanylyltransferase</fullName>
    </alternativeName>
    <alternativeName>
        <fullName evidence="8">Molybdopterin guanylyltransferase</fullName>
    </alternativeName>
    <alternativeName>
        <fullName evidence="8">Molybdopterin-guanine dinucleotide synthase</fullName>
        <shortName evidence="8">MGD synthase</shortName>
    </alternativeName>
</protein>
<keyword evidence="6 8" id="KW-0342">GTP-binding</keyword>
<dbReference type="EC" id="2.7.7.77" evidence="8"/>
<dbReference type="GO" id="GO:0046872">
    <property type="term" value="F:metal ion binding"/>
    <property type="evidence" value="ECO:0007669"/>
    <property type="project" value="UniProtKB-KW"/>
</dbReference>
<name>A0A1W1W0I9_9FIRM</name>
<dbReference type="Proteomes" id="UP000192569">
    <property type="component" value="Chromosome I"/>
</dbReference>
<proteinExistence type="inferred from homology"/>
<evidence type="ECO:0000256" key="8">
    <source>
        <dbReference type="HAMAP-Rule" id="MF_00316"/>
    </source>
</evidence>
<organism evidence="10 11">
    <name type="scientific">Thermanaeromonas toyohensis ToBE</name>
    <dbReference type="NCBI Taxonomy" id="698762"/>
    <lineage>
        <taxon>Bacteria</taxon>
        <taxon>Bacillati</taxon>
        <taxon>Bacillota</taxon>
        <taxon>Clostridia</taxon>
        <taxon>Neomoorellales</taxon>
        <taxon>Neomoorellaceae</taxon>
        <taxon>Thermanaeromonas</taxon>
    </lineage>
</organism>
<dbReference type="AlphaFoldDB" id="A0A1W1W0I9"/>
<keyword evidence="5 8" id="KW-0460">Magnesium</keyword>
<dbReference type="HAMAP" id="MF_00316">
    <property type="entry name" value="MobA"/>
    <property type="match status" value="1"/>
</dbReference>
<comment type="caution">
    <text evidence="8">Lacks conserved residue(s) required for the propagation of feature annotation.</text>
</comment>
<dbReference type="GO" id="GO:0005737">
    <property type="term" value="C:cytoplasm"/>
    <property type="evidence" value="ECO:0007669"/>
    <property type="project" value="UniProtKB-SubCell"/>
</dbReference>
<keyword evidence="7 8" id="KW-0501">Molybdenum cofactor biosynthesis</keyword>
<dbReference type="GO" id="GO:0005525">
    <property type="term" value="F:GTP binding"/>
    <property type="evidence" value="ECO:0007669"/>
    <property type="project" value="UniProtKB-UniRule"/>
</dbReference>
<comment type="cofactor">
    <cofactor evidence="8">
        <name>Mg(2+)</name>
        <dbReference type="ChEBI" id="CHEBI:18420"/>
    </cofactor>
</comment>
<keyword evidence="2 8" id="KW-0808">Transferase</keyword>
<dbReference type="GO" id="GO:0006777">
    <property type="term" value="P:Mo-molybdopterin cofactor biosynthetic process"/>
    <property type="evidence" value="ECO:0007669"/>
    <property type="project" value="UniProtKB-KW"/>
</dbReference>
<evidence type="ECO:0000256" key="2">
    <source>
        <dbReference type="ARBA" id="ARBA00022679"/>
    </source>
</evidence>
<dbReference type="EMBL" id="LT838272">
    <property type="protein sequence ID" value="SMB99096.1"/>
    <property type="molecule type" value="Genomic_DNA"/>
</dbReference>
<evidence type="ECO:0000313" key="11">
    <source>
        <dbReference type="Proteomes" id="UP000192569"/>
    </source>
</evidence>
<evidence type="ECO:0000256" key="7">
    <source>
        <dbReference type="ARBA" id="ARBA00023150"/>
    </source>
</evidence>
<reference evidence="10 11" key="1">
    <citation type="submission" date="2017-04" db="EMBL/GenBank/DDBJ databases">
        <authorList>
            <person name="Afonso C.L."/>
            <person name="Miller P.J."/>
            <person name="Scott M.A."/>
            <person name="Spackman E."/>
            <person name="Goraichik I."/>
            <person name="Dimitrov K.M."/>
            <person name="Suarez D.L."/>
            <person name="Swayne D.E."/>
        </authorList>
    </citation>
    <scope>NUCLEOTIDE SEQUENCE [LARGE SCALE GENOMIC DNA]</scope>
    <source>
        <strain evidence="10 11">ToBE</strain>
    </source>
</reference>
<evidence type="ECO:0000256" key="4">
    <source>
        <dbReference type="ARBA" id="ARBA00022741"/>
    </source>
</evidence>
<dbReference type="SUPFAM" id="SSF53448">
    <property type="entry name" value="Nucleotide-diphospho-sugar transferases"/>
    <property type="match status" value="1"/>
</dbReference>
<dbReference type="GO" id="GO:0061603">
    <property type="term" value="F:molybdenum cofactor guanylyltransferase activity"/>
    <property type="evidence" value="ECO:0007669"/>
    <property type="project" value="UniProtKB-EC"/>
</dbReference>
<evidence type="ECO:0000256" key="3">
    <source>
        <dbReference type="ARBA" id="ARBA00022723"/>
    </source>
</evidence>
<evidence type="ECO:0000256" key="1">
    <source>
        <dbReference type="ARBA" id="ARBA00022490"/>
    </source>
</evidence>
<evidence type="ECO:0000313" key="10">
    <source>
        <dbReference type="EMBL" id="SMB99096.1"/>
    </source>
</evidence>
<dbReference type="OrthoDB" id="9788394at2"/>
<keyword evidence="11" id="KW-1185">Reference proteome</keyword>
<feature type="binding site" evidence="8">
    <location>
        <begin position="8"/>
        <end position="10"/>
    </location>
    <ligand>
        <name>GTP</name>
        <dbReference type="ChEBI" id="CHEBI:37565"/>
    </ligand>
</feature>
<comment type="similarity">
    <text evidence="8">Belongs to the MobA family.</text>
</comment>
<feature type="binding site" evidence="8">
    <location>
        <position position="94"/>
    </location>
    <ligand>
        <name>Mg(2+)</name>
        <dbReference type="ChEBI" id="CHEBI:18420"/>
    </ligand>
</feature>
<gene>
    <name evidence="8" type="primary">mobA</name>
    <name evidence="10" type="ORF">SAMN00808754_2743</name>
</gene>
<dbReference type="CDD" id="cd02503">
    <property type="entry name" value="MobA"/>
    <property type="match status" value="1"/>
</dbReference>
<keyword evidence="1 8" id="KW-0963">Cytoplasm</keyword>
<comment type="function">
    <text evidence="8">Transfers a GMP moiety from GTP to Mo-molybdopterin (Mo-MPT) cofactor (Moco or molybdenum cofactor) to form Mo-molybdopterin guanine dinucleotide (Mo-MGD) cofactor.</text>
</comment>